<dbReference type="RefSeq" id="WP_145340888.1">
    <property type="nucleotide sequence ID" value="NZ_SMLY01000062.1"/>
</dbReference>
<evidence type="ECO:0000313" key="1">
    <source>
        <dbReference type="EMBL" id="TWI93413.1"/>
    </source>
</evidence>
<organism evidence="1 2">
    <name type="scientific">Roseibium hamelinense</name>
    <dbReference type="NCBI Taxonomy" id="150831"/>
    <lineage>
        <taxon>Bacteria</taxon>
        <taxon>Pseudomonadati</taxon>
        <taxon>Pseudomonadota</taxon>
        <taxon>Alphaproteobacteria</taxon>
        <taxon>Hyphomicrobiales</taxon>
        <taxon>Stappiaceae</taxon>
        <taxon>Roseibium</taxon>
    </lineage>
</organism>
<dbReference type="AlphaFoldDB" id="A0A562TIY0"/>
<keyword evidence="2" id="KW-1185">Reference proteome</keyword>
<evidence type="ECO:0008006" key="3">
    <source>
        <dbReference type="Google" id="ProtNLM"/>
    </source>
</evidence>
<dbReference type="OrthoDB" id="7066129at2"/>
<name>A0A562TIY0_9HYPH</name>
<sequence length="379" mass="42285">MGAIQFATTEKDYSIETRDDETILETFRRLNIPLQGSLIVDADRKPVSITAILQPHETVYAYSLRNPDFDAINPEYTLIKRDNLSTELIRPLTNPADLAIVQYTREEAFDYIYSSFETVVDHALEELGGTGSPLLQVSMSSGGDSRVLAECIQRHMREKGTCDYHCISIANGFEDEYDLLTNAAKIAQEFGLNHTSYDIRTGAEKLGYNKDFNEIIEEYSTTHDRDELEVLGTYWLQEINKQVAAETGAAALVFGYNQEDVIAEKLYQLMLDMRLPNYPVRDMNGLKIIAPLAQVPKRMLDSMDIDNSLRNYGIRVPSVSYLRSSLYFMAYTICEQFPALADIFSGAALAADDPDHILDWLNANAKAAAAPTAAGAGPS</sequence>
<proteinExistence type="predicted"/>
<accession>A0A562TIY0</accession>
<protein>
    <recommendedName>
        <fullName evidence="3">Asparagine synthase</fullName>
    </recommendedName>
</protein>
<dbReference type="SUPFAM" id="SSF52402">
    <property type="entry name" value="Adenine nucleotide alpha hydrolases-like"/>
    <property type="match status" value="1"/>
</dbReference>
<dbReference type="InterPro" id="IPR014729">
    <property type="entry name" value="Rossmann-like_a/b/a_fold"/>
</dbReference>
<gene>
    <name evidence="1" type="ORF">JM93_00970</name>
</gene>
<dbReference type="Proteomes" id="UP000320593">
    <property type="component" value="Unassembled WGS sequence"/>
</dbReference>
<evidence type="ECO:0000313" key="2">
    <source>
        <dbReference type="Proteomes" id="UP000320593"/>
    </source>
</evidence>
<comment type="caution">
    <text evidence="1">The sequence shown here is derived from an EMBL/GenBank/DDBJ whole genome shotgun (WGS) entry which is preliminary data.</text>
</comment>
<reference evidence="1 2" key="1">
    <citation type="submission" date="2019-07" db="EMBL/GenBank/DDBJ databases">
        <title>Genomic Encyclopedia of Archaeal and Bacterial Type Strains, Phase II (KMG-II): from individual species to whole genera.</title>
        <authorList>
            <person name="Goeker M."/>
        </authorList>
    </citation>
    <scope>NUCLEOTIDE SEQUENCE [LARGE SCALE GENOMIC DNA]</scope>
    <source>
        <strain evidence="1 2">ATCC BAA-252</strain>
    </source>
</reference>
<dbReference type="Gene3D" id="3.40.50.620">
    <property type="entry name" value="HUPs"/>
    <property type="match status" value="1"/>
</dbReference>
<dbReference type="EMBL" id="VLLF01000001">
    <property type="protein sequence ID" value="TWI93413.1"/>
    <property type="molecule type" value="Genomic_DNA"/>
</dbReference>